<dbReference type="RefSeq" id="WP_121681624.1">
    <property type="nucleotide sequence ID" value="NZ_RCVZ01000011.1"/>
</dbReference>
<dbReference type="GO" id="GO:0006508">
    <property type="term" value="P:proteolysis"/>
    <property type="evidence" value="ECO:0007669"/>
    <property type="project" value="UniProtKB-KW"/>
</dbReference>
<evidence type="ECO:0000259" key="3">
    <source>
        <dbReference type="PROSITE" id="PS50106"/>
    </source>
</evidence>
<dbReference type="PROSITE" id="PS51786">
    <property type="entry name" value="LON_PROTEOLYTIC"/>
    <property type="match status" value="1"/>
</dbReference>
<evidence type="ECO:0000259" key="4">
    <source>
        <dbReference type="PROSITE" id="PS51786"/>
    </source>
</evidence>
<evidence type="ECO:0000313" key="6">
    <source>
        <dbReference type="Proteomes" id="UP000276770"/>
    </source>
</evidence>
<dbReference type="Proteomes" id="UP000276770">
    <property type="component" value="Unassembled WGS sequence"/>
</dbReference>
<reference evidence="5 6" key="1">
    <citation type="submission" date="2018-10" db="EMBL/GenBank/DDBJ databases">
        <title>Falsibacillus sp. genome draft.</title>
        <authorList>
            <person name="Shi S."/>
        </authorList>
    </citation>
    <scope>NUCLEOTIDE SEQUENCE [LARGE SCALE GENOMIC DNA]</scope>
    <source>
        <strain evidence="5 6">GY 10110</strain>
    </source>
</reference>
<gene>
    <name evidence="5" type="ORF">D9X91_15665</name>
</gene>
<dbReference type="InterPro" id="IPR020568">
    <property type="entry name" value="Ribosomal_Su5_D2-typ_SF"/>
</dbReference>
<dbReference type="OrthoDB" id="2356897at2"/>
<evidence type="ECO:0000256" key="2">
    <source>
        <dbReference type="SAM" id="Phobius"/>
    </source>
</evidence>
<dbReference type="AlphaFoldDB" id="A0A3L7JTD6"/>
<comment type="similarity">
    <text evidence="1">Belongs to the peptidase S16 family.</text>
</comment>
<keyword evidence="1" id="KW-0720">Serine protease</keyword>
<dbReference type="Pfam" id="PF05362">
    <property type="entry name" value="Lon_C"/>
    <property type="match status" value="1"/>
</dbReference>
<dbReference type="GO" id="GO:0005524">
    <property type="term" value="F:ATP binding"/>
    <property type="evidence" value="ECO:0007669"/>
    <property type="project" value="InterPro"/>
</dbReference>
<keyword evidence="1" id="KW-0645">Protease</keyword>
<keyword evidence="6" id="KW-1185">Reference proteome</keyword>
<protein>
    <recommendedName>
        <fullName evidence="1">endopeptidase La</fullName>
        <ecNumber evidence="1">3.4.21.53</ecNumber>
    </recommendedName>
</protein>
<organism evidence="5 6">
    <name type="scientific">Falsibacillus albus</name>
    <dbReference type="NCBI Taxonomy" id="2478915"/>
    <lineage>
        <taxon>Bacteria</taxon>
        <taxon>Bacillati</taxon>
        <taxon>Bacillota</taxon>
        <taxon>Bacilli</taxon>
        <taxon>Bacillales</taxon>
        <taxon>Bacillaceae</taxon>
        <taxon>Falsibacillus</taxon>
    </lineage>
</organism>
<sequence>MGQEHQKRRSMKPWTRNLLIVLFIFILLAFIPTPYYLYQPGTVEALSKKVTVENGKKDEKGSLSLTTVLSIKATNVFVLLYGLVAPDTQVENQKNVKGDLTDKEYNELLIHMMDSSQTNAISAGLKAAGENVTVRHNGVFVQAIMPNSDAKDVLQVGDVIHTLDGKTLNKTQDFIDYINSSKKVNDTVKLGFSRDGKNYTKSVKVVKLSPNSDKVGIGIAPDDTVKLDTSRKVKMNVADIGGPSAGLMFSLEILNQILPEDLTKGYKIAGTGTIDTDGHVGQIGGIRDKIVAAHKAHVDIFFCPKDLKPGDANEKDIMDEAKKRNYHIKIVPVASTTEAENYLKKLKQKS</sequence>
<name>A0A3L7JTD6_9BACI</name>
<dbReference type="InterPro" id="IPR001478">
    <property type="entry name" value="PDZ"/>
</dbReference>
<accession>A0A3L7JTD6</accession>
<dbReference type="PROSITE" id="PS50106">
    <property type="entry name" value="PDZ"/>
    <property type="match status" value="1"/>
</dbReference>
<dbReference type="Gene3D" id="3.30.230.10">
    <property type="match status" value="1"/>
</dbReference>
<evidence type="ECO:0000256" key="1">
    <source>
        <dbReference type="PROSITE-ProRule" id="PRU01122"/>
    </source>
</evidence>
<keyword evidence="2" id="KW-0812">Transmembrane</keyword>
<dbReference type="GO" id="GO:0030163">
    <property type="term" value="P:protein catabolic process"/>
    <property type="evidence" value="ECO:0007669"/>
    <property type="project" value="InterPro"/>
</dbReference>
<dbReference type="InterPro" id="IPR027065">
    <property type="entry name" value="Lon_Prtase"/>
</dbReference>
<dbReference type="GO" id="GO:0004176">
    <property type="term" value="F:ATP-dependent peptidase activity"/>
    <property type="evidence" value="ECO:0007669"/>
    <property type="project" value="UniProtKB-UniRule"/>
</dbReference>
<feature type="active site" evidence="1">
    <location>
        <position position="244"/>
    </location>
</feature>
<keyword evidence="2" id="KW-0472">Membrane</keyword>
<dbReference type="Pfam" id="PF13180">
    <property type="entry name" value="PDZ_2"/>
    <property type="match status" value="1"/>
</dbReference>
<evidence type="ECO:0000313" key="5">
    <source>
        <dbReference type="EMBL" id="RLQ94108.1"/>
    </source>
</evidence>
<feature type="domain" description="Lon proteolytic" evidence="4">
    <location>
        <begin position="235"/>
        <end position="346"/>
    </location>
</feature>
<dbReference type="EMBL" id="RCVZ01000011">
    <property type="protein sequence ID" value="RLQ94108.1"/>
    <property type="molecule type" value="Genomic_DNA"/>
</dbReference>
<proteinExistence type="inferred from homology"/>
<dbReference type="SUPFAM" id="SSF50156">
    <property type="entry name" value="PDZ domain-like"/>
    <property type="match status" value="1"/>
</dbReference>
<dbReference type="EC" id="3.4.21.53" evidence="1"/>
<dbReference type="SUPFAM" id="SSF54211">
    <property type="entry name" value="Ribosomal protein S5 domain 2-like"/>
    <property type="match status" value="1"/>
</dbReference>
<dbReference type="PANTHER" id="PTHR10046">
    <property type="entry name" value="ATP DEPENDENT LON PROTEASE FAMILY MEMBER"/>
    <property type="match status" value="1"/>
</dbReference>
<feature type="domain" description="PDZ" evidence="3">
    <location>
        <begin position="109"/>
        <end position="196"/>
    </location>
</feature>
<dbReference type="GO" id="GO:0004252">
    <property type="term" value="F:serine-type endopeptidase activity"/>
    <property type="evidence" value="ECO:0007669"/>
    <property type="project" value="UniProtKB-UniRule"/>
</dbReference>
<dbReference type="SMART" id="SM00228">
    <property type="entry name" value="PDZ"/>
    <property type="match status" value="1"/>
</dbReference>
<dbReference type="InterPro" id="IPR036034">
    <property type="entry name" value="PDZ_sf"/>
</dbReference>
<feature type="active site" evidence="1">
    <location>
        <position position="289"/>
    </location>
</feature>
<dbReference type="InterPro" id="IPR008269">
    <property type="entry name" value="Lon_proteolytic"/>
</dbReference>
<keyword evidence="2" id="KW-1133">Transmembrane helix</keyword>
<dbReference type="InterPro" id="IPR014721">
    <property type="entry name" value="Ribsml_uS5_D2-typ_fold_subgr"/>
</dbReference>
<comment type="catalytic activity">
    <reaction evidence="1">
        <text>Hydrolysis of proteins in presence of ATP.</text>
        <dbReference type="EC" id="3.4.21.53"/>
    </reaction>
</comment>
<feature type="transmembrane region" description="Helical" evidence="2">
    <location>
        <begin position="18"/>
        <end position="38"/>
    </location>
</feature>
<keyword evidence="1" id="KW-0378">Hydrolase</keyword>
<comment type="caution">
    <text evidence="5">The sequence shown here is derived from an EMBL/GenBank/DDBJ whole genome shotgun (WGS) entry which is preliminary data.</text>
</comment>
<dbReference type="NCBIfam" id="NF041438">
    <property type="entry name" value="SepM_fam_S16"/>
    <property type="match status" value="1"/>
</dbReference>